<comment type="caution">
    <text evidence="13">The sequence shown here is derived from an EMBL/GenBank/DDBJ whole genome shotgun (WGS) entry which is preliminary data.</text>
</comment>
<dbReference type="Pfam" id="PF13177">
    <property type="entry name" value="DNA_pol3_delta2"/>
    <property type="match status" value="1"/>
</dbReference>
<evidence type="ECO:0000313" key="13">
    <source>
        <dbReference type="EMBL" id="CAF3521062.1"/>
    </source>
</evidence>
<feature type="transmembrane region" description="Helical" evidence="11">
    <location>
        <begin position="136"/>
        <end position="159"/>
    </location>
</feature>
<keyword evidence="4" id="KW-0539">Nucleus</keyword>
<dbReference type="GO" id="GO:0003689">
    <property type="term" value="F:DNA clamp loader activity"/>
    <property type="evidence" value="ECO:0007669"/>
    <property type="project" value="TreeGrafter"/>
</dbReference>
<dbReference type="Pfam" id="PF09335">
    <property type="entry name" value="VTT_dom"/>
    <property type="match status" value="1"/>
</dbReference>
<dbReference type="FunFam" id="3.40.50.300:FF:000136">
    <property type="entry name" value="Replication factor C subunit 5"/>
    <property type="match status" value="1"/>
</dbReference>
<dbReference type="GO" id="GO:0005634">
    <property type="term" value="C:nucleus"/>
    <property type="evidence" value="ECO:0007669"/>
    <property type="project" value="UniProtKB-SubCell"/>
</dbReference>
<feature type="domain" description="VTT" evidence="12">
    <location>
        <begin position="127"/>
        <end position="248"/>
    </location>
</feature>
<evidence type="ECO:0000256" key="10">
    <source>
        <dbReference type="ARBA" id="ARBA00080379"/>
    </source>
</evidence>
<dbReference type="GO" id="GO:0006281">
    <property type="term" value="P:DNA repair"/>
    <property type="evidence" value="ECO:0007669"/>
    <property type="project" value="UniProtKB-ARBA"/>
</dbReference>
<feature type="transmembrane region" description="Helical" evidence="11">
    <location>
        <begin position="227"/>
        <end position="246"/>
    </location>
</feature>
<comment type="subunit">
    <text evidence="6">Subunit of the RFC complex, an heteropentameric complex consisting of a large subunit RFC1 and four small subunits RFC2, RFC3, RFC4 and RFC5; the RFC complex interacts with PCNA. Forms an heterotetrameric complex with RFC2, RFC4 and RFC5; this complex has ATPase activity but is not stimulated by PCNA. The heterotetramer of subunits RFC2, RFC3, RFC4 and RFC5 interacts with RAD17. Interacts with CNTD1; this interaction facilitates crossover formation.</text>
</comment>
<name>A0A818I6Q2_9BILA</name>
<dbReference type="PANTHER" id="PTHR11669">
    <property type="entry name" value="REPLICATION FACTOR C / DNA POLYMERASE III GAMMA-TAU SUBUNIT"/>
    <property type="match status" value="1"/>
</dbReference>
<dbReference type="InterPro" id="IPR032816">
    <property type="entry name" value="VTT_dom"/>
</dbReference>
<evidence type="ECO:0000313" key="14">
    <source>
        <dbReference type="Proteomes" id="UP000663868"/>
    </source>
</evidence>
<feature type="transmembrane region" description="Helical" evidence="11">
    <location>
        <begin position="70"/>
        <end position="88"/>
    </location>
</feature>
<dbReference type="InterPro" id="IPR027417">
    <property type="entry name" value="P-loop_NTPase"/>
</dbReference>
<accession>A0A818I6Q2</accession>
<evidence type="ECO:0000259" key="12">
    <source>
        <dbReference type="Pfam" id="PF09335"/>
    </source>
</evidence>
<dbReference type="AlphaFoldDB" id="A0A818I6Q2"/>
<comment type="similarity">
    <text evidence="2">Belongs to the activator 1 small subunits family.</text>
</comment>
<evidence type="ECO:0000256" key="8">
    <source>
        <dbReference type="ARBA" id="ARBA00076818"/>
    </source>
</evidence>
<dbReference type="InterPro" id="IPR008921">
    <property type="entry name" value="DNA_pol3_clamp-load_cplx_C"/>
</dbReference>
<keyword evidence="11" id="KW-1133">Transmembrane helix</keyword>
<evidence type="ECO:0000256" key="5">
    <source>
        <dbReference type="ARBA" id="ARBA00058626"/>
    </source>
</evidence>
<dbReference type="Gene3D" id="3.40.50.300">
    <property type="entry name" value="P-loop containing nucleotide triphosphate hydrolases"/>
    <property type="match status" value="1"/>
</dbReference>
<dbReference type="Gene3D" id="1.10.8.60">
    <property type="match status" value="1"/>
</dbReference>
<dbReference type="SUPFAM" id="SSF52540">
    <property type="entry name" value="P-loop containing nucleoside triphosphate hydrolases"/>
    <property type="match status" value="1"/>
</dbReference>
<dbReference type="GO" id="GO:0005663">
    <property type="term" value="C:DNA replication factor C complex"/>
    <property type="evidence" value="ECO:0007669"/>
    <property type="project" value="TreeGrafter"/>
</dbReference>
<keyword evidence="11" id="KW-0472">Membrane</keyword>
<reference evidence="13" key="1">
    <citation type="submission" date="2021-02" db="EMBL/GenBank/DDBJ databases">
        <authorList>
            <person name="Nowell W R."/>
        </authorList>
    </citation>
    <scope>NUCLEOTIDE SEQUENCE</scope>
</reference>
<protein>
    <recommendedName>
        <fullName evidence="7">Replication factor C subunit 3</fullName>
    </recommendedName>
    <alternativeName>
        <fullName evidence="9">Activator 1 38 kDa subunit</fullName>
    </alternativeName>
    <alternativeName>
        <fullName evidence="10">Activator 1 subunit 3</fullName>
    </alternativeName>
    <alternativeName>
        <fullName evidence="8">Replication factor C 38 kDa subunit</fullName>
    </alternativeName>
</protein>
<dbReference type="CDD" id="cd00009">
    <property type="entry name" value="AAA"/>
    <property type="match status" value="1"/>
</dbReference>
<keyword evidence="11" id="KW-0812">Transmembrane</keyword>
<evidence type="ECO:0000256" key="6">
    <source>
        <dbReference type="ARBA" id="ARBA00062267"/>
    </source>
</evidence>
<dbReference type="SUPFAM" id="SSF48019">
    <property type="entry name" value="post-AAA+ oligomerization domain-like"/>
    <property type="match status" value="1"/>
</dbReference>
<dbReference type="Pfam" id="PF22534">
    <property type="entry name" value="RFC_C"/>
    <property type="match status" value="1"/>
</dbReference>
<dbReference type="Gene3D" id="1.20.272.10">
    <property type="match status" value="1"/>
</dbReference>
<keyword evidence="3" id="KW-0235">DNA replication</keyword>
<evidence type="ECO:0000256" key="7">
    <source>
        <dbReference type="ARBA" id="ARBA00070184"/>
    </source>
</evidence>
<gene>
    <name evidence="13" type="ORF">KXQ929_LOCUS1160</name>
</gene>
<dbReference type="FunFam" id="1.10.8.60:FF:000030">
    <property type="entry name" value="replication factor C subunit 3"/>
    <property type="match status" value="1"/>
</dbReference>
<dbReference type="InterPro" id="IPR050238">
    <property type="entry name" value="DNA_Rep/Repair_Clamp_Loader"/>
</dbReference>
<organism evidence="13 14">
    <name type="scientific">Adineta steineri</name>
    <dbReference type="NCBI Taxonomy" id="433720"/>
    <lineage>
        <taxon>Eukaryota</taxon>
        <taxon>Metazoa</taxon>
        <taxon>Spiralia</taxon>
        <taxon>Gnathifera</taxon>
        <taxon>Rotifera</taxon>
        <taxon>Eurotatoria</taxon>
        <taxon>Bdelloidea</taxon>
        <taxon>Adinetida</taxon>
        <taxon>Adinetidae</taxon>
        <taxon>Adineta</taxon>
    </lineage>
</organism>
<dbReference type="FunFam" id="1.20.272.10:FF:000002">
    <property type="entry name" value="Replication factor C subunit 3"/>
    <property type="match status" value="1"/>
</dbReference>
<evidence type="ECO:0000256" key="11">
    <source>
        <dbReference type="SAM" id="Phobius"/>
    </source>
</evidence>
<comment type="function">
    <text evidence="5">Subunit of the replication factor C (RFC) complex which acts during elongation of primed DNA templates by DNA polymerases delta and epsilon, and is necessary for ATP-dependent loading of proliferating cell nuclear antigen (PCNA) onto primed DNA.</text>
</comment>
<evidence type="ECO:0000256" key="2">
    <source>
        <dbReference type="ARBA" id="ARBA00005378"/>
    </source>
</evidence>
<evidence type="ECO:0000256" key="1">
    <source>
        <dbReference type="ARBA" id="ARBA00004123"/>
    </source>
</evidence>
<sequence>MSDTTVVQFSSPTTASIHSISPYHANDFEIKTDTNNDLPFLSKKKLIQFKPTHHDIFHSTNFTGPSFKQIIFFFIMFVVLTSLCSYLYKDSLINVLLILETLPWWWTSLFFCVLFALVSLPFAWGYILLNIACGFLYGFIYGVIFIIIYAGIGLSVSFYVCRFILTHNYCVIKNLKATFENSEIIQTIIKVLNSADGYKIIFLSRLTPIPLGLQNGFYSISNIPFRIYLFWSLCGLIPTQLIYCSLGSRLHSMTDLILIDKRTKTVGIVVGLCECFMTIILTYYVFHTAKKVLNKLLLETSGSNESLMVFRFVLSNVKLINKDKMSLWCDKYRPRNFQELDYQLEQAKLLQTIVANGDFPHFLIFGPNGSGKKTRITCLLHALYGDGVQSFRLENHEYETPSRKKIEITTIGSNYHTQVNPSDVGIYDRVVIHELIKTIAQTKQINSIEQRSFKTVVIVEVDRLTRDAQHSLRRTMEKYVSSCRLILCCNSTSRVIPAIRSRCLGIRIAAPTTDEISIVLKKVAKLEGVELPIELANRIGEKSQRNLRRALLMLQTCATQKIPLTKDQQIIEPDWEIYLRDTARMISEQQTPQRIFEVRERLYELIAHCIPAEIIFKGLLEELLTNCDDVLKIQITQTAAEYEHRLRQGSKEIFHLEAFIAKFMCIYKQHIDSNSH</sequence>
<comment type="subcellular location">
    <subcellularLocation>
        <location evidence="1">Nucleus</location>
    </subcellularLocation>
</comment>
<evidence type="ECO:0000256" key="3">
    <source>
        <dbReference type="ARBA" id="ARBA00022705"/>
    </source>
</evidence>
<dbReference type="EMBL" id="CAJOBB010000031">
    <property type="protein sequence ID" value="CAF3521062.1"/>
    <property type="molecule type" value="Genomic_DNA"/>
</dbReference>
<evidence type="ECO:0000256" key="4">
    <source>
        <dbReference type="ARBA" id="ARBA00023242"/>
    </source>
</evidence>
<dbReference type="PANTHER" id="PTHR11669:SF1">
    <property type="entry name" value="REPLICATION FACTOR C SUBUNIT 3"/>
    <property type="match status" value="1"/>
</dbReference>
<feature type="transmembrane region" description="Helical" evidence="11">
    <location>
        <begin position="108"/>
        <end position="129"/>
    </location>
</feature>
<dbReference type="GO" id="GO:0003677">
    <property type="term" value="F:DNA binding"/>
    <property type="evidence" value="ECO:0007669"/>
    <property type="project" value="InterPro"/>
</dbReference>
<dbReference type="GO" id="GO:0006271">
    <property type="term" value="P:DNA strand elongation involved in DNA replication"/>
    <property type="evidence" value="ECO:0007669"/>
    <property type="project" value="UniProtKB-ARBA"/>
</dbReference>
<evidence type="ECO:0000256" key="9">
    <source>
        <dbReference type="ARBA" id="ARBA00079394"/>
    </source>
</evidence>
<dbReference type="Pfam" id="PF21960">
    <property type="entry name" value="RCF1-5-like_lid"/>
    <property type="match status" value="1"/>
</dbReference>
<proteinExistence type="inferred from homology"/>
<dbReference type="Proteomes" id="UP000663868">
    <property type="component" value="Unassembled WGS sequence"/>
</dbReference>
<feature type="transmembrane region" description="Helical" evidence="11">
    <location>
        <begin position="266"/>
        <end position="286"/>
    </location>
</feature>